<dbReference type="Proteomes" id="UP000620262">
    <property type="component" value="Unassembled WGS sequence"/>
</dbReference>
<dbReference type="InterPro" id="IPR047951">
    <property type="entry name" value="Transpos_ISL3"/>
</dbReference>
<keyword evidence="4" id="KW-1185">Reference proteome</keyword>
<accession>A0ABR9IZE3</accession>
<evidence type="ECO:0000313" key="4">
    <source>
        <dbReference type="Proteomes" id="UP000620262"/>
    </source>
</evidence>
<dbReference type="NCBIfam" id="NF033550">
    <property type="entry name" value="transpos_ISL3"/>
    <property type="match status" value="1"/>
</dbReference>
<evidence type="ECO:0000259" key="1">
    <source>
        <dbReference type="Pfam" id="PF01610"/>
    </source>
</evidence>
<dbReference type="InterPro" id="IPR002560">
    <property type="entry name" value="Transposase_DDE"/>
</dbReference>
<dbReference type="Pfam" id="PF01610">
    <property type="entry name" value="DDE_Tnp_ISL3"/>
    <property type="match status" value="2"/>
</dbReference>
<gene>
    <name evidence="3" type="ORF">H4W29_005833</name>
</gene>
<dbReference type="EMBL" id="JADBEC010000002">
    <property type="protein sequence ID" value="MBE1508588.1"/>
    <property type="molecule type" value="Genomic_DNA"/>
</dbReference>
<reference evidence="3 4" key="1">
    <citation type="submission" date="2020-10" db="EMBL/GenBank/DDBJ databases">
        <title>Sequencing the genomes of 1000 actinobacteria strains.</title>
        <authorList>
            <person name="Klenk H.-P."/>
        </authorList>
    </citation>
    <scope>NUCLEOTIDE SEQUENCE [LARGE SCALE GENOMIC DNA]</scope>
    <source>
        <strain evidence="3 4">DSM 7307</strain>
    </source>
</reference>
<dbReference type="PANTHER" id="PTHR33498">
    <property type="entry name" value="TRANSPOSASE FOR INSERTION SEQUENCE ELEMENT IS1557"/>
    <property type="match status" value="1"/>
</dbReference>
<organism evidence="3 4">
    <name type="scientific">Rhizobium viscosum</name>
    <name type="common">Arthrobacter viscosus</name>
    <dbReference type="NCBI Taxonomy" id="1673"/>
    <lineage>
        <taxon>Bacteria</taxon>
        <taxon>Pseudomonadati</taxon>
        <taxon>Pseudomonadota</taxon>
        <taxon>Alphaproteobacteria</taxon>
        <taxon>Hyphomicrobiales</taxon>
        <taxon>Rhizobiaceae</taxon>
        <taxon>Rhizobium/Agrobacterium group</taxon>
        <taxon>Rhizobium</taxon>
    </lineage>
</organism>
<feature type="domain" description="Transposase IS204/IS1001/IS1096/IS1165 zinc-finger" evidence="2">
    <location>
        <begin position="39"/>
        <end position="82"/>
    </location>
</feature>
<dbReference type="Pfam" id="PF14690">
    <property type="entry name" value="Zn_ribbon_ISL3"/>
    <property type="match status" value="1"/>
</dbReference>
<evidence type="ECO:0000313" key="3">
    <source>
        <dbReference type="EMBL" id="MBE1508588.1"/>
    </source>
</evidence>
<dbReference type="PANTHER" id="PTHR33498:SF1">
    <property type="entry name" value="TRANSPOSASE FOR INSERTION SEQUENCE ELEMENT IS1557"/>
    <property type="match status" value="1"/>
</dbReference>
<protein>
    <submittedName>
        <fullName evidence="3">Transposase</fullName>
    </submittedName>
</protein>
<proteinExistence type="predicted"/>
<name>A0ABR9IZE3_RHIVS</name>
<feature type="domain" description="Transposase IS204/IS1001/IS1096/IS1165 DDE" evidence="1">
    <location>
        <begin position="393"/>
        <end position="513"/>
    </location>
</feature>
<feature type="domain" description="Transposase IS204/IS1001/IS1096/IS1165 DDE" evidence="1">
    <location>
        <begin position="158"/>
        <end position="277"/>
    </location>
</feature>
<sequence length="518" mass="58320">MMSTKLCASDLVPAGFIAERITRVGDETCILLSRTNATAACPACGRMSRTVRSRYCRQVADLPLSGRRVRLLVRTRRFACDAVLCGRQIFAERFGDVLPPYARRTGRLEHVVHHLALALGGRPAARFAQRLMLPVSNDTLLRVIRRQGLPSSAPPAVIGIDDWAWRRNHRYGTIVCDLERRRPVSLLPDREPATAEAWLRQNPQIQIVARDRGGAYGLAAARALPDAVQVADRWHLMENASRAFLEAVRKSMRQIRKTLGATRVDPKLLTAAERLQYEGYLRREQANVAIMALSKDGMTIKEIVRRTGHSRGLVRQVLRGQRNDVFRSRESSLEMYLEWLDAQWAAGSRNGTELWRRMRTQGFRGSRRVVSEWATRRKRADKADADTLTRTPSARTIARLLTTNRDNLTKSETLTIAAIESGVPLLIAARDIITDFHVMVRRKMESQLVPWIDRARDSLVASFGNGVVKDIKAVRAAIVSPWSNGQTEGQITKLKLVKRQMYGRGKLDLLQARLIGAT</sequence>
<evidence type="ECO:0000259" key="2">
    <source>
        <dbReference type="Pfam" id="PF14690"/>
    </source>
</evidence>
<comment type="caution">
    <text evidence="3">The sequence shown here is derived from an EMBL/GenBank/DDBJ whole genome shotgun (WGS) entry which is preliminary data.</text>
</comment>
<dbReference type="InterPro" id="IPR029261">
    <property type="entry name" value="Transposase_Znf"/>
</dbReference>